<feature type="binding site" evidence="4">
    <location>
        <position position="233"/>
    </location>
    <ligand>
        <name>Mn(2+)</name>
        <dbReference type="ChEBI" id="CHEBI:29035"/>
        <label>1</label>
    </ligand>
</feature>
<dbReference type="Gene3D" id="3.40.800.10">
    <property type="entry name" value="Ureohydrolase domain"/>
    <property type="match status" value="1"/>
</dbReference>
<dbReference type="CDD" id="cd11593">
    <property type="entry name" value="Agmatinase-like_2"/>
    <property type="match status" value="1"/>
</dbReference>
<dbReference type="InterPro" id="IPR020855">
    <property type="entry name" value="Ureohydrolase_Mn_BS"/>
</dbReference>
<protein>
    <submittedName>
        <fullName evidence="7">Agmatinase</fullName>
        <ecNumber evidence="7">3.5.3.11</ecNumber>
    </submittedName>
</protein>
<dbReference type="SUPFAM" id="SSF52768">
    <property type="entry name" value="Arginase/deacetylase"/>
    <property type="match status" value="1"/>
</dbReference>
<dbReference type="InterPro" id="IPR005925">
    <property type="entry name" value="Agmatinase-rel"/>
</dbReference>
<dbReference type="PROSITE" id="PS01053">
    <property type="entry name" value="ARGINASE_1"/>
    <property type="match status" value="1"/>
</dbReference>
<accession>A0A7J3JN73</accession>
<comment type="similarity">
    <text evidence="1">Belongs to the arginase family. Agmatinase subfamily.</text>
</comment>
<dbReference type="InterPro" id="IPR006035">
    <property type="entry name" value="Ureohydrolase"/>
</dbReference>
<feature type="binding site" evidence="4">
    <location>
        <position position="142"/>
    </location>
    <ligand>
        <name>Mn(2+)</name>
        <dbReference type="ChEBI" id="CHEBI:29035"/>
        <label>1</label>
    </ligand>
</feature>
<reference evidence="7" key="1">
    <citation type="journal article" date="2020" name="mSystems">
        <title>Genome- and Community-Level Interaction Insights into Carbon Utilization and Element Cycling Functions of Hydrothermarchaeota in Hydrothermal Sediment.</title>
        <authorList>
            <person name="Zhou Z."/>
            <person name="Liu Y."/>
            <person name="Xu W."/>
            <person name="Pan J."/>
            <person name="Luo Z.H."/>
            <person name="Li M."/>
        </authorList>
    </citation>
    <scope>NUCLEOTIDE SEQUENCE [LARGE SCALE GENOMIC DNA]</scope>
    <source>
        <strain evidence="6">SpSt-618</strain>
        <strain evidence="7">SpSt-657</strain>
    </source>
</reference>
<feature type="binding site" evidence="4">
    <location>
        <position position="146"/>
    </location>
    <ligand>
        <name>Mn(2+)</name>
        <dbReference type="ChEBI" id="CHEBI:29035"/>
        <label>1</label>
    </ligand>
</feature>
<keyword evidence="2 4" id="KW-0479">Metal-binding</keyword>
<dbReference type="EMBL" id="DTBZ01000004">
    <property type="protein sequence ID" value="HGQ17375.1"/>
    <property type="molecule type" value="Genomic_DNA"/>
</dbReference>
<comment type="cofactor">
    <cofactor evidence="4">
        <name>Mn(2+)</name>
        <dbReference type="ChEBI" id="CHEBI:29035"/>
    </cofactor>
    <text evidence="4">Binds 2 manganese ions per subunit.</text>
</comment>
<name>A0A7J3JN73_9CREN</name>
<dbReference type="EC" id="3.5.3.11" evidence="7"/>
<dbReference type="NCBIfam" id="TIGR01230">
    <property type="entry name" value="agmatinase"/>
    <property type="match status" value="1"/>
</dbReference>
<keyword evidence="4" id="KW-0464">Manganese</keyword>
<comment type="caution">
    <text evidence="7">The sequence shown here is derived from an EMBL/GenBank/DDBJ whole genome shotgun (WGS) entry which is preliminary data.</text>
</comment>
<dbReference type="Pfam" id="PF00491">
    <property type="entry name" value="Arginase"/>
    <property type="match status" value="1"/>
</dbReference>
<dbReference type="PANTHER" id="PTHR11358">
    <property type="entry name" value="ARGINASE/AGMATINASE"/>
    <property type="match status" value="1"/>
</dbReference>
<dbReference type="InterPro" id="IPR023696">
    <property type="entry name" value="Ureohydrolase_dom_sf"/>
</dbReference>
<gene>
    <name evidence="7" type="primary">speB</name>
    <name evidence="6" type="ORF">ENT87_03820</name>
    <name evidence="7" type="ORF">ENU30_00125</name>
</gene>
<sequence>MVDEYKIFISSLSDSEAFLGFNKSEGETPYSIIGVPLDMSTSYRSGTALAPKAIRRASKSLELCSALNGVDVESIGVNDLGDISIVPGNLIETISKVELVMDNIFRKRNRMVFILGGEHTLTLATFKAYIKNHNKPCLVVFDAHTDLRSEYLGSIYNHATVIRRIWDEIKPRIIIIGARAVSREEEEFYRGISKQRDIEIFKIVGDTVDAKLMNTIENEISMCKAKYISIDIDVLDPSYAPGVQTPEPLGLSPYTLLSILNKIVNGNEYAVDVVEMTPLYDPSEVTAFISAKIIVELIAMMSEAIGLEVKRCW</sequence>
<dbReference type="GO" id="GO:0008783">
    <property type="term" value="F:agmatinase activity"/>
    <property type="evidence" value="ECO:0007669"/>
    <property type="project" value="UniProtKB-EC"/>
</dbReference>
<feature type="binding site" evidence="4">
    <location>
        <position position="119"/>
    </location>
    <ligand>
        <name>Mn(2+)</name>
        <dbReference type="ChEBI" id="CHEBI:29035"/>
        <label>1</label>
    </ligand>
</feature>
<keyword evidence="3 5" id="KW-0378">Hydrolase</keyword>
<evidence type="ECO:0000256" key="4">
    <source>
        <dbReference type="PIRSR" id="PIRSR036979-1"/>
    </source>
</evidence>
<dbReference type="EMBL" id="DTAI01000110">
    <property type="protein sequence ID" value="HGN36660.1"/>
    <property type="molecule type" value="Genomic_DNA"/>
</dbReference>
<evidence type="ECO:0000256" key="1">
    <source>
        <dbReference type="ARBA" id="ARBA00009227"/>
    </source>
</evidence>
<dbReference type="GO" id="GO:0046872">
    <property type="term" value="F:metal ion binding"/>
    <property type="evidence" value="ECO:0007669"/>
    <property type="project" value="UniProtKB-KW"/>
</dbReference>
<dbReference type="PANTHER" id="PTHR11358:SF26">
    <property type="entry name" value="GUANIDINO ACID HYDROLASE, MITOCHONDRIAL"/>
    <property type="match status" value="1"/>
</dbReference>
<organism evidence="7">
    <name type="scientific">Ignisphaera aggregans</name>
    <dbReference type="NCBI Taxonomy" id="334771"/>
    <lineage>
        <taxon>Archaea</taxon>
        <taxon>Thermoproteota</taxon>
        <taxon>Thermoprotei</taxon>
        <taxon>Desulfurococcales</taxon>
        <taxon>Desulfurococcaceae</taxon>
        <taxon>Ignisphaera</taxon>
    </lineage>
</organism>
<dbReference type="AlphaFoldDB" id="A0A7J3JN73"/>
<evidence type="ECO:0000256" key="3">
    <source>
        <dbReference type="ARBA" id="ARBA00022801"/>
    </source>
</evidence>
<feature type="binding site" evidence="4">
    <location>
        <position position="144"/>
    </location>
    <ligand>
        <name>Mn(2+)</name>
        <dbReference type="ChEBI" id="CHEBI:29035"/>
        <label>1</label>
    </ligand>
</feature>
<evidence type="ECO:0000256" key="2">
    <source>
        <dbReference type="ARBA" id="ARBA00022723"/>
    </source>
</evidence>
<feature type="binding site" evidence="4">
    <location>
        <position position="231"/>
    </location>
    <ligand>
        <name>Mn(2+)</name>
        <dbReference type="ChEBI" id="CHEBI:29035"/>
        <label>1</label>
    </ligand>
</feature>
<evidence type="ECO:0000256" key="5">
    <source>
        <dbReference type="RuleBase" id="RU003684"/>
    </source>
</evidence>
<proteinExistence type="inferred from homology"/>
<dbReference type="PROSITE" id="PS51409">
    <property type="entry name" value="ARGINASE_2"/>
    <property type="match status" value="1"/>
</dbReference>
<dbReference type="PIRSF" id="PIRSF036979">
    <property type="entry name" value="Arginase"/>
    <property type="match status" value="1"/>
</dbReference>
<evidence type="ECO:0000313" key="6">
    <source>
        <dbReference type="EMBL" id="HGN36660.1"/>
    </source>
</evidence>
<dbReference type="GO" id="GO:0033389">
    <property type="term" value="P:putrescine biosynthetic process from arginine, via agmatine"/>
    <property type="evidence" value="ECO:0007669"/>
    <property type="project" value="TreeGrafter"/>
</dbReference>
<evidence type="ECO:0000313" key="7">
    <source>
        <dbReference type="EMBL" id="HGQ17375.1"/>
    </source>
</evidence>